<keyword evidence="1" id="KW-0812">Transmembrane</keyword>
<feature type="transmembrane region" description="Helical" evidence="1">
    <location>
        <begin position="147"/>
        <end position="164"/>
    </location>
</feature>
<gene>
    <name evidence="2" type="ORF">IAA21_06940</name>
</gene>
<comment type="caution">
    <text evidence="2">The sequence shown here is derived from an EMBL/GenBank/DDBJ whole genome shotgun (WGS) entry which is preliminary data.</text>
</comment>
<dbReference type="AlphaFoldDB" id="A0A9D2ITD3"/>
<feature type="transmembrane region" description="Helical" evidence="1">
    <location>
        <begin position="85"/>
        <end position="110"/>
    </location>
</feature>
<organism evidence="2 3">
    <name type="scientific">Candidatus Blautia faecigallinarum</name>
    <dbReference type="NCBI Taxonomy" id="2838488"/>
    <lineage>
        <taxon>Bacteria</taxon>
        <taxon>Bacillati</taxon>
        <taxon>Bacillota</taxon>
        <taxon>Clostridia</taxon>
        <taxon>Lachnospirales</taxon>
        <taxon>Lachnospiraceae</taxon>
        <taxon>Blautia</taxon>
    </lineage>
</organism>
<keyword evidence="1" id="KW-0472">Membrane</keyword>
<accession>A0A9D2ITD3</accession>
<sequence>MAKTFKALSKQLLGAKYESVFKSLTASVILFTAVYGSGFRITAAPAVLYLTSVLFTAGVMWQLLEGKRHLEAMEGMFMLPFDNRSFIFSYVSALGAHTLVTKTLPIWALFFAVCPWKLWETALAAFCGCMACAVTAAAWVMYRKGRIVSAIFWPAGILAVILLADREAVILTVDLFCTAAAVLYLAFADAYNFYCPGTEKKPARHTGRTGSVPVYLLRYLMADKSCLINTAGLCGAACFLPLLFGKVQGMDLFPIGLAVLCMNTPVCTLLSRDPDLEQSLRILPGQAGRFCRKYCLLIFAVNGITAGIYLCCWQIIHGGNSTTHGMTVFFFSILSAGLSVVLEWKMPIRSWKTESDLWHHPRKYLVPLIMLATAALVSFR</sequence>
<reference evidence="2" key="1">
    <citation type="journal article" date="2021" name="PeerJ">
        <title>Extensive microbial diversity within the chicken gut microbiome revealed by metagenomics and culture.</title>
        <authorList>
            <person name="Gilroy R."/>
            <person name="Ravi A."/>
            <person name="Getino M."/>
            <person name="Pursley I."/>
            <person name="Horton D.L."/>
            <person name="Alikhan N.F."/>
            <person name="Baker D."/>
            <person name="Gharbi K."/>
            <person name="Hall N."/>
            <person name="Watson M."/>
            <person name="Adriaenssens E.M."/>
            <person name="Foster-Nyarko E."/>
            <person name="Jarju S."/>
            <person name="Secka A."/>
            <person name="Antonio M."/>
            <person name="Oren A."/>
            <person name="Chaudhuri R.R."/>
            <person name="La Ragione R."/>
            <person name="Hildebrand F."/>
            <person name="Pallen M.J."/>
        </authorList>
    </citation>
    <scope>NUCLEOTIDE SEQUENCE</scope>
    <source>
        <strain evidence="2">14324</strain>
    </source>
</reference>
<feature type="transmembrane region" description="Helical" evidence="1">
    <location>
        <begin position="43"/>
        <end position="64"/>
    </location>
</feature>
<evidence type="ECO:0000313" key="3">
    <source>
        <dbReference type="Proteomes" id="UP000824041"/>
    </source>
</evidence>
<feature type="transmembrane region" description="Helical" evidence="1">
    <location>
        <begin position="322"/>
        <end position="342"/>
    </location>
</feature>
<reference evidence="2" key="2">
    <citation type="submission" date="2021-04" db="EMBL/GenBank/DDBJ databases">
        <authorList>
            <person name="Gilroy R."/>
        </authorList>
    </citation>
    <scope>NUCLEOTIDE SEQUENCE</scope>
    <source>
        <strain evidence="2">14324</strain>
    </source>
</reference>
<feature type="transmembrane region" description="Helical" evidence="1">
    <location>
        <begin position="252"/>
        <end position="273"/>
    </location>
</feature>
<dbReference type="Proteomes" id="UP000824041">
    <property type="component" value="Unassembled WGS sequence"/>
</dbReference>
<name>A0A9D2ITD3_9FIRM</name>
<feature type="transmembrane region" description="Helical" evidence="1">
    <location>
        <begin position="170"/>
        <end position="194"/>
    </location>
</feature>
<evidence type="ECO:0000313" key="2">
    <source>
        <dbReference type="EMBL" id="HIZ22516.1"/>
    </source>
</evidence>
<dbReference type="EMBL" id="DXBU01000093">
    <property type="protein sequence ID" value="HIZ22516.1"/>
    <property type="molecule type" value="Genomic_DNA"/>
</dbReference>
<feature type="transmembrane region" description="Helical" evidence="1">
    <location>
        <begin position="20"/>
        <end position="37"/>
    </location>
</feature>
<proteinExistence type="predicted"/>
<protein>
    <submittedName>
        <fullName evidence="2">Uncharacterized protein</fullName>
    </submittedName>
</protein>
<feature type="transmembrane region" description="Helical" evidence="1">
    <location>
        <begin position="122"/>
        <end position="140"/>
    </location>
</feature>
<feature type="transmembrane region" description="Helical" evidence="1">
    <location>
        <begin position="226"/>
        <end position="246"/>
    </location>
</feature>
<evidence type="ECO:0000256" key="1">
    <source>
        <dbReference type="SAM" id="Phobius"/>
    </source>
</evidence>
<feature type="transmembrane region" description="Helical" evidence="1">
    <location>
        <begin position="294"/>
        <end position="316"/>
    </location>
</feature>
<keyword evidence="1" id="KW-1133">Transmembrane helix</keyword>